<organism evidence="1 2">
    <name type="scientific">Clathrospora elynae</name>
    <dbReference type="NCBI Taxonomy" id="706981"/>
    <lineage>
        <taxon>Eukaryota</taxon>
        <taxon>Fungi</taxon>
        <taxon>Dikarya</taxon>
        <taxon>Ascomycota</taxon>
        <taxon>Pezizomycotina</taxon>
        <taxon>Dothideomycetes</taxon>
        <taxon>Pleosporomycetidae</taxon>
        <taxon>Pleosporales</taxon>
        <taxon>Diademaceae</taxon>
        <taxon>Clathrospora</taxon>
    </lineage>
</organism>
<sequence length="99" mass="11002">MSKLSQLSRAWLRGAGCMFQYSSSTLLRVEVRRKGSDLPQPDLSEDTAAHFIPRMMMPNATTLATSMELLHREIITVAVSSRVLTVTSAVKIRVHTRSA</sequence>
<evidence type="ECO:0000313" key="1">
    <source>
        <dbReference type="EMBL" id="KAF1939115.1"/>
    </source>
</evidence>
<reference evidence="1" key="1">
    <citation type="journal article" date="2020" name="Stud. Mycol.">
        <title>101 Dothideomycetes genomes: a test case for predicting lifestyles and emergence of pathogens.</title>
        <authorList>
            <person name="Haridas S."/>
            <person name="Albert R."/>
            <person name="Binder M."/>
            <person name="Bloem J."/>
            <person name="Labutti K."/>
            <person name="Salamov A."/>
            <person name="Andreopoulos B."/>
            <person name="Baker S."/>
            <person name="Barry K."/>
            <person name="Bills G."/>
            <person name="Bluhm B."/>
            <person name="Cannon C."/>
            <person name="Castanera R."/>
            <person name="Culley D."/>
            <person name="Daum C."/>
            <person name="Ezra D."/>
            <person name="Gonzalez J."/>
            <person name="Henrissat B."/>
            <person name="Kuo A."/>
            <person name="Liang C."/>
            <person name="Lipzen A."/>
            <person name="Lutzoni F."/>
            <person name="Magnuson J."/>
            <person name="Mondo S."/>
            <person name="Nolan M."/>
            <person name="Ohm R."/>
            <person name="Pangilinan J."/>
            <person name="Park H.-J."/>
            <person name="Ramirez L."/>
            <person name="Alfaro M."/>
            <person name="Sun H."/>
            <person name="Tritt A."/>
            <person name="Yoshinaga Y."/>
            <person name="Zwiers L.-H."/>
            <person name="Turgeon B."/>
            <person name="Goodwin S."/>
            <person name="Spatafora J."/>
            <person name="Crous P."/>
            <person name="Grigoriev I."/>
        </authorList>
    </citation>
    <scope>NUCLEOTIDE SEQUENCE</scope>
    <source>
        <strain evidence="1">CBS 161.51</strain>
    </source>
</reference>
<evidence type="ECO:0000313" key="2">
    <source>
        <dbReference type="Proteomes" id="UP000800038"/>
    </source>
</evidence>
<protein>
    <submittedName>
        <fullName evidence="1">Uncharacterized protein</fullName>
    </submittedName>
</protein>
<accession>A0A6A5SEP5</accession>
<name>A0A6A5SEP5_9PLEO</name>
<proteinExistence type="predicted"/>
<keyword evidence="2" id="KW-1185">Reference proteome</keyword>
<dbReference type="EMBL" id="ML976088">
    <property type="protein sequence ID" value="KAF1939115.1"/>
    <property type="molecule type" value="Genomic_DNA"/>
</dbReference>
<dbReference type="AlphaFoldDB" id="A0A6A5SEP5"/>
<gene>
    <name evidence="1" type="ORF">EJ02DRAFT_457261</name>
</gene>
<dbReference type="Proteomes" id="UP000800038">
    <property type="component" value="Unassembled WGS sequence"/>
</dbReference>